<dbReference type="GO" id="GO:0016491">
    <property type="term" value="F:oxidoreductase activity"/>
    <property type="evidence" value="ECO:0007669"/>
    <property type="project" value="UniProtKB-KW"/>
</dbReference>
<dbReference type="PANTHER" id="PTHR13847:SF289">
    <property type="entry name" value="GLYCINE OXIDASE"/>
    <property type="match status" value="1"/>
</dbReference>
<protein>
    <submittedName>
        <fullName evidence="4">D-amino acid dehydrogenase small subunit</fullName>
        <ecNumber evidence="4">1.4.99.6</ecNumber>
    </submittedName>
</protein>
<keyword evidence="1 4" id="KW-0560">Oxidoreductase</keyword>
<feature type="compositionally biased region" description="Polar residues" evidence="2">
    <location>
        <begin position="444"/>
        <end position="464"/>
    </location>
</feature>
<organism evidence="4 5">
    <name type="scientific">Rubripirellula reticaptiva</name>
    <dbReference type="NCBI Taxonomy" id="2528013"/>
    <lineage>
        <taxon>Bacteria</taxon>
        <taxon>Pseudomonadati</taxon>
        <taxon>Planctomycetota</taxon>
        <taxon>Planctomycetia</taxon>
        <taxon>Pirellulales</taxon>
        <taxon>Pirellulaceae</taxon>
        <taxon>Rubripirellula</taxon>
    </lineage>
</organism>
<evidence type="ECO:0000256" key="2">
    <source>
        <dbReference type="SAM" id="MobiDB-lite"/>
    </source>
</evidence>
<dbReference type="Proteomes" id="UP000317977">
    <property type="component" value="Unassembled WGS sequence"/>
</dbReference>
<feature type="domain" description="FAD dependent oxidoreductase" evidence="3">
    <location>
        <begin position="16"/>
        <end position="418"/>
    </location>
</feature>
<dbReference type="Gene3D" id="3.50.50.60">
    <property type="entry name" value="FAD/NAD(P)-binding domain"/>
    <property type="match status" value="2"/>
</dbReference>
<comment type="caution">
    <text evidence="4">The sequence shown here is derived from an EMBL/GenBank/DDBJ whole genome shotgun (WGS) entry which is preliminary data.</text>
</comment>
<dbReference type="InterPro" id="IPR036188">
    <property type="entry name" value="FAD/NAD-bd_sf"/>
</dbReference>
<proteinExistence type="predicted"/>
<evidence type="ECO:0000313" key="5">
    <source>
        <dbReference type="Proteomes" id="UP000317977"/>
    </source>
</evidence>
<dbReference type="EMBL" id="SJPX01000002">
    <property type="protein sequence ID" value="TWU56347.1"/>
    <property type="molecule type" value="Genomic_DNA"/>
</dbReference>
<evidence type="ECO:0000259" key="3">
    <source>
        <dbReference type="Pfam" id="PF01266"/>
    </source>
</evidence>
<feature type="region of interest" description="Disordered" evidence="2">
    <location>
        <begin position="441"/>
        <end position="465"/>
    </location>
</feature>
<reference evidence="4 5" key="1">
    <citation type="submission" date="2019-02" db="EMBL/GenBank/DDBJ databases">
        <title>Deep-cultivation of Planctomycetes and their phenomic and genomic characterization uncovers novel biology.</title>
        <authorList>
            <person name="Wiegand S."/>
            <person name="Jogler M."/>
            <person name="Boedeker C."/>
            <person name="Pinto D."/>
            <person name="Vollmers J."/>
            <person name="Rivas-Marin E."/>
            <person name="Kohn T."/>
            <person name="Peeters S.H."/>
            <person name="Heuer A."/>
            <person name="Rast P."/>
            <person name="Oberbeckmann S."/>
            <person name="Bunk B."/>
            <person name="Jeske O."/>
            <person name="Meyerdierks A."/>
            <person name="Storesund J.E."/>
            <person name="Kallscheuer N."/>
            <person name="Luecker S."/>
            <person name="Lage O.M."/>
            <person name="Pohl T."/>
            <person name="Merkel B.J."/>
            <person name="Hornburger P."/>
            <person name="Mueller R.-W."/>
            <person name="Bruemmer F."/>
            <person name="Labrenz M."/>
            <person name="Spormann A.M."/>
            <person name="Op Den Camp H."/>
            <person name="Overmann J."/>
            <person name="Amann R."/>
            <person name="Jetten M.S.M."/>
            <person name="Mascher T."/>
            <person name="Medema M.H."/>
            <person name="Devos D.P."/>
            <person name="Kaster A.-K."/>
            <person name="Ovreas L."/>
            <person name="Rohde M."/>
            <person name="Galperin M.Y."/>
            <person name="Jogler C."/>
        </authorList>
    </citation>
    <scope>NUCLEOTIDE SEQUENCE [LARGE SCALE GENOMIC DNA]</scope>
    <source>
        <strain evidence="4 5">Poly59</strain>
    </source>
</reference>
<dbReference type="SUPFAM" id="SSF54373">
    <property type="entry name" value="FAD-linked reductases, C-terminal domain"/>
    <property type="match status" value="1"/>
</dbReference>
<dbReference type="Gene3D" id="3.30.9.10">
    <property type="entry name" value="D-Amino Acid Oxidase, subunit A, domain 2"/>
    <property type="match status" value="1"/>
</dbReference>
<gene>
    <name evidence="4" type="primary">dadA_2</name>
    <name evidence="4" type="ORF">Poly59_26510</name>
</gene>
<name>A0A5C6F7C7_9BACT</name>
<accession>A0A5C6F7C7</accession>
<dbReference type="Pfam" id="PF01266">
    <property type="entry name" value="DAO"/>
    <property type="match status" value="1"/>
</dbReference>
<dbReference type="OrthoDB" id="9794226at2"/>
<dbReference type="SUPFAM" id="SSF51905">
    <property type="entry name" value="FAD/NAD(P)-binding domain"/>
    <property type="match status" value="1"/>
</dbReference>
<dbReference type="AlphaFoldDB" id="A0A5C6F7C7"/>
<dbReference type="EC" id="1.4.99.6" evidence="4"/>
<dbReference type="InterPro" id="IPR006076">
    <property type="entry name" value="FAD-dep_OxRdtase"/>
</dbReference>
<keyword evidence="5" id="KW-1185">Reference proteome</keyword>
<sequence>MNHGQSNGSMRNGNTDVIVIGGGVIGCWTAHYLLQRGCRVTIIERDLVGRGASGVNCGYVCPSHALPLCAPGAIRHSLPSLLTPGGALSIPMRFDPFLWKWLFHFATKCSARHRDHAAPVRHGLLQASMQLYRDYVNESDDGIDSGNTVANSIDWERRGLLLVHRYQSSLDRYQATADDLQSRFAVHAERLDGSSICDLEPSLVHGLAGGWFFPNDAHLNPDRLICHLKESILRRGGRFVEQTEVHEMVIAGGKVDGLKTSSGSFRADYYVLATGAEAPRFAKPLGCQIPIVPGKGYSMSFASGASSPVTPMIFEDSHVAVTPLAGHTRIGSTMQLTGYDRSVDAKRLKMIQKSAQSYLRHRLPQQPETSSAAWRPMVYDDLPCIDRSATAHNAFVAAGNGMIGISTGTGTGRLIAEMICGEEPFLDVEPFSLSRFNRARKATSPPTSSFNEFPSGESISSGQPASPIVNVFSPSRI</sequence>
<dbReference type="GO" id="GO:0005737">
    <property type="term" value="C:cytoplasm"/>
    <property type="evidence" value="ECO:0007669"/>
    <property type="project" value="TreeGrafter"/>
</dbReference>
<dbReference type="RefSeq" id="WP_146534345.1">
    <property type="nucleotide sequence ID" value="NZ_SJPX01000002.1"/>
</dbReference>
<dbReference type="PANTHER" id="PTHR13847">
    <property type="entry name" value="SARCOSINE DEHYDROGENASE-RELATED"/>
    <property type="match status" value="1"/>
</dbReference>
<evidence type="ECO:0000313" key="4">
    <source>
        <dbReference type="EMBL" id="TWU56347.1"/>
    </source>
</evidence>
<evidence type="ECO:0000256" key="1">
    <source>
        <dbReference type="ARBA" id="ARBA00023002"/>
    </source>
</evidence>